<accession>A0A0F5H0W3</accession>
<sequence>MTQVSHRYEQFLENNYEEFRKDVVNFNIRRDRYYILFVGLAIFMFTFGVLFTILLSVGIFNYSQTSSIRTTRWVFFSVAVVSIVIAVISLIIVFVRMHKIKNEYFVNSEDMLLQYLYNRVDLVYKGKGRYPDRIDDLNEVFYKSSNKWDSIDWVTDSLMLSGIPSDKNLKFVLGHVFYNEKNKSDKWRIQNIRIGVSKGINEFNEEQFVMDSYLFLEGKIQSKKFDQSYLFGPKFPLNFNFSMQENVNINLGKSYTIFSDVNNLNEEAYSEMLEYVQELDLWNRGFGFYIDKETNKVYSWIKLDREIFKWTEDKYPAHNMLRDAYLIGTLESLPTLLD</sequence>
<dbReference type="RefSeq" id="WP_046097104.1">
    <property type="nucleotide sequence ID" value="NZ_JZXN01000017.1"/>
</dbReference>
<reference evidence="2 3" key="1">
    <citation type="submission" date="2015-03" db="EMBL/GenBank/DDBJ databases">
        <title>Genome sequence of Mycoplasma meleagridis strain ATCC 25294.</title>
        <authorList>
            <person name="Yacoub E."/>
            <person name="Blanchard A."/>
            <person name="Sirand-Pugnet P."/>
            <person name="Mardassi B.B.A."/>
        </authorList>
    </citation>
    <scope>NUCLEOTIDE SEQUENCE [LARGE SCALE GENOMIC DNA]</scope>
    <source>
        <strain evidence="2 3">ATCC 25294</strain>
    </source>
</reference>
<keyword evidence="3" id="KW-1185">Reference proteome</keyword>
<name>A0A0F5H0W3_9BACT</name>
<protein>
    <recommendedName>
        <fullName evidence="4">DUF3137 domain-containing protein</fullName>
    </recommendedName>
</protein>
<organism evidence="2 3">
    <name type="scientific">Mycoplasmopsis meleagridis ATCC 25294</name>
    <dbReference type="NCBI Taxonomy" id="1264554"/>
    <lineage>
        <taxon>Bacteria</taxon>
        <taxon>Bacillati</taxon>
        <taxon>Mycoplasmatota</taxon>
        <taxon>Mycoplasmoidales</taxon>
        <taxon>Metamycoplasmataceae</taxon>
        <taxon>Mycoplasmopsis</taxon>
    </lineage>
</organism>
<evidence type="ECO:0000313" key="2">
    <source>
        <dbReference type="EMBL" id="KKB26770.1"/>
    </source>
</evidence>
<keyword evidence="1" id="KW-1133">Transmembrane helix</keyword>
<dbReference type="STRING" id="29561.MM26B8_04220"/>
<feature type="transmembrane region" description="Helical" evidence="1">
    <location>
        <begin position="33"/>
        <end position="61"/>
    </location>
</feature>
<evidence type="ECO:0000313" key="3">
    <source>
        <dbReference type="Proteomes" id="UP000033750"/>
    </source>
</evidence>
<evidence type="ECO:0000256" key="1">
    <source>
        <dbReference type="SAM" id="Phobius"/>
    </source>
</evidence>
<proteinExistence type="predicted"/>
<evidence type="ECO:0008006" key="4">
    <source>
        <dbReference type="Google" id="ProtNLM"/>
    </source>
</evidence>
<dbReference type="AlphaFoldDB" id="A0A0F5H0W3"/>
<dbReference type="Proteomes" id="UP000033750">
    <property type="component" value="Unassembled WGS sequence"/>
</dbReference>
<gene>
    <name evidence="2" type="ORF">MMELEA_01530</name>
</gene>
<dbReference type="PATRIC" id="fig|1264554.4.peg.185"/>
<keyword evidence="1" id="KW-0472">Membrane</keyword>
<keyword evidence="1" id="KW-0812">Transmembrane</keyword>
<comment type="caution">
    <text evidence="2">The sequence shown here is derived from an EMBL/GenBank/DDBJ whole genome shotgun (WGS) entry which is preliminary data.</text>
</comment>
<dbReference type="OrthoDB" id="401350at2"/>
<dbReference type="EMBL" id="JZXN01000017">
    <property type="protein sequence ID" value="KKB26770.1"/>
    <property type="molecule type" value="Genomic_DNA"/>
</dbReference>
<feature type="transmembrane region" description="Helical" evidence="1">
    <location>
        <begin position="73"/>
        <end position="95"/>
    </location>
</feature>